<dbReference type="PANTHER" id="PTHR43584">
    <property type="entry name" value="NUCLEOTIDYL TRANSFERASE"/>
    <property type="match status" value="1"/>
</dbReference>
<keyword evidence="21" id="KW-1185">Reference proteome</keyword>
<evidence type="ECO:0000256" key="11">
    <source>
        <dbReference type="ARBA" id="ARBA00023268"/>
    </source>
</evidence>
<dbReference type="InterPro" id="IPR011004">
    <property type="entry name" value="Trimer_LpxA-like_sf"/>
</dbReference>
<feature type="binding site" evidence="17">
    <location>
        <position position="83"/>
    </location>
    <ligand>
        <name>UDP-N-acetyl-alpha-D-glucosamine</name>
        <dbReference type="ChEBI" id="CHEBI:57705"/>
    </ligand>
</feature>
<dbReference type="CDD" id="cd02540">
    <property type="entry name" value="GT2_GlmU_N_bac"/>
    <property type="match status" value="1"/>
</dbReference>
<keyword evidence="4 17" id="KW-0808">Transferase</keyword>
<keyword evidence="6 17" id="KW-0479">Metal-binding</keyword>
<dbReference type="GO" id="GO:0005737">
    <property type="term" value="C:cytoplasm"/>
    <property type="evidence" value="ECO:0007669"/>
    <property type="project" value="UniProtKB-SubCell"/>
</dbReference>
<comment type="catalytic activity">
    <reaction evidence="14 17">
        <text>alpha-D-glucosamine 1-phosphate + acetyl-CoA = N-acetyl-alpha-D-glucosamine 1-phosphate + CoA + H(+)</text>
        <dbReference type="Rhea" id="RHEA:13725"/>
        <dbReference type="ChEBI" id="CHEBI:15378"/>
        <dbReference type="ChEBI" id="CHEBI:57287"/>
        <dbReference type="ChEBI" id="CHEBI:57288"/>
        <dbReference type="ChEBI" id="CHEBI:57776"/>
        <dbReference type="ChEBI" id="CHEBI:58516"/>
        <dbReference type="EC" id="2.3.1.157"/>
    </reaction>
</comment>
<feature type="binding site" evidence="17">
    <location>
        <begin position="18"/>
        <end position="21"/>
    </location>
    <ligand>
        <name>UDP-N-acetyl-alpha-D-glucosamine</name>
        <dbReference type="ChEBI" id="CHEBI:57705"/>
    </ligand>
</feature>
<sequence length="486" mass="51843">MTEPQPSTRRVPLDVVILAAGQGTRMRSKLPKMLHPVAGRPMVGWSVNAAKTLGARDIIVVTGHGADQIETALAPEGVRFVRQDRQLGTGHAFLVAARALQGGADVLLLYGDTPMLPPETLARMLEQHRTHGSALTVLTSELPDATGYGRIIRDENGEVARIVEEKAANPEEKRVREFNSGVYVMDDRAPALAERITDDNPAGEYYITDLIALYRGEGAPVQAFRIPDAGEVMGANDRAQLAVLERLMRERINARHMRDGVTITDPASTYIEDTVRIARDATIQPGVILRGRTVIGEDAVIGAYSVIEDSEIGAGAVIKPHSMLEGAVVGSGSDVGPFARLRAGANLAGGVHIGNFVEVKNATLHEGVKAGHLAYLGDVTIGAETNVGAGTIIANFDGVNKHRTDIGAGVFIGSNSTLIAPRAVGDAAFIAAGSTVHEDVPEGALAVARGKQRTVTGWSRRYWNGVRAQVERKLPWLAGWLARQSE</sequence>
<feature type="binding site" evidence="17">
    <location>
        <position position="179"/>
    </location>
    <ligand>
        <name>UDP-N-acetyl-alpha-D-glucosamine</name>
        <dbReference type="ChEBI" id="CHEBI:57705"/>
    </ligand>
</feature>
<evidence type="ECO:0000256" key="15">
    <source>
        <dbReference type="ARBA" id="ARBA00048493"/>
    </source>
</evidence>
<dbReference type="EC" id="2.3.1.157" evidence="17"/>
<feature type="binding site" evidence="17">
    <location>
        <begin position="88"/>
        <end position="89"/>
    </location>
    <ligand>
        <name>UDP-N-acetyl-alpha-D-glucosamine</name>
        <dbReference type="ChEBI" id="CHEBI:57705"/>
    </ligand>
</feature>
<dbReference type="Gene3D" id="3.90.550.10">
    <property type="entry name" value="Spore Coat Polysaccharide Biosynthesis Protein SpsA, Chain A"/>
    <property type="match status" value="1"/>
</dbReference>
<feature type="binding site" evidence="17">
    <location>
        <position position="375"/>
    </location>
    <ligand>
        <name>UDP-N-acetyl-alpha-D-glucosamine</name>
        <dbReference type="ChEBI" id="CHEBI:57705"/>
    </ligand>
</feature>
<keyword evidence="8 17" id="KW-0460">Magnesium</keyword>
<dbReference type="eggNOG" id="COG1207">
    <property type="taxonomic scope" value="Bacteria"/>
</dbReference>
<dbReference type="Pfam" id="PF25087">
    <property type="entry name" value="GMPPB_C"/>
    <property type="match status" value="1"/>
</dbReference>
<comment type="similarity">
    <text evidence="1 17">In the C-terminal section; belongs to the transferase hexapeptide repeat family.</text>
</comment>
<dbReference type="InterPro" id="IPR050065">
    <property type="entry name" value="GlmU-like"/>
</dbReference>
<feature type="domain" description="MobA-like NTP transferase" evidence="18">
    <location>
        <begin position="15"/>
        <end position="140"/>
    </location>
</feature>
<evidence type="ECO:0000256" key="12">
    <source>
        <dbReference type="ARBA" id="ARBA00023315"/>
    </source>
</evidence>
<comment type="caution">
    <text evidence="17">Lacks conserved residue(s) required for the propagation of feature annotation.</text>
</comment>
<dbReference type="AlphaFoldDB" id="E8U701"/>
<comment type="subunit">
    <text evidence="17">Homotrimer.</text>
</comment>
<feature type="region of interest" description="Linker" evidence="17">
    <location>
        <begin position="239"/>
        <end position="259"/>
    </location>
</feature>
<dbReference type="CDD" id="cd03353">
    <property type="entry name" value="LbH_GlmU_C"/>
    <property type="match status" value="1"/>
</dbReference>
<dbReference type="SUPFAM" id="SSF53448">
    <property type="entry name" value="Nucleotide-diphospho-sugar transferases"/>
    <property type="match status" value="1"/>
</dbReference>
<feature type="binding site" evidence="17">
    <location>
        <position position="149"/>
    </location>
    <ligand>
        <name>UDP-N-acetyl-alpha-D-glucosamine</name>
        <dbReference type="ChEBI" id="CHEBI:57705"/>
    </ligand>
</feature>
<dbReference type="STRING" id="709986.Deima_1188"/>
<protein>
    <recommendedName>
        <fullName evidence="17">Bifunctional protein GlmU</fullName>
    </recommendedName>
    <domain>
        <recommendedName>
            <fullName evidence="17">UDP-N-acetylglucosamine pyrophosphorylase</fullName>
            <ecNumber evidence="17">2.7.7.23</ecNumber>
        </recommendedName>
        <alternativeName>
            <fullName evidence="17">N-acetylglucosamine-1-phosphate uridyltransferase</fullName>
        </alternativeName>
    </domain>
    <domain>
        <recommendedName>
            <fullName evidence="17">Glucosamine-1-phosphate N-acetyltransferase</fullName>
            <ecNumber evidence="17">2.3.1.157</ecNumber>
        </recommendedName>
    </domain>
</protein>
<feature type="binding site" evidence="17">
    <location>
        <position position="414"/>
    </location>
    <ligand>
        <name>acetyl-CoA</name>
        <dbReference type="ChEBI" id="CHEBI:57288"/>
    </ligand>
</feature>
<evidence type="ECO:0000313" key="21">
    <source>
        <dbReference type="Proteomes" id="UP000008635"/>
    </source>
</evidence>
<evidence type="ECO:0000256" key="13">
    <source>
        <dbReference type="ARBA" id="ARBA00023316"/>
    </source>
</evidence>
<dbReference type="NCBIfam" id="TIGR01173">
    <property type="entry name" value="glmU"/>
    <property type="match status" value="1"/>
</dbReference>
<dbReference type="InterPro" id="IPR025877">
    <property type="entry name" value="MobA-like_NTP_Trfase"/>
</dbReference>
<evidence type="ECO:0000256" key="17">
    <source>
        <dbReference type="HAMAP-Rule" id="MF_01631"/>
    </source>
</evidence>
<keyword evidence="5 17" id="KW-0548">Nucleotidyltransferase</keyword>
<dbReference type="UniPathway" id="UPA00973"/>
<dbReference type="InterPro" id="IPR029044">
    <property type="entry name" value="Nucleotide-diphossugar_trans"/>
</dbReference>
<evidence type="ECO:0000259" key="19">
    <source>
        <dbReference type="Pfam" id="PF25087"/>
    </source>
</evidence>
<feature type="binding site" evidence="17">
    <location>
        <position position="386"/>
    </location>
    <ligand>
        <name>UDP-N-acetyl-alpha-D-glucosamine</name>
        <dbReference type="ChEBI" id="CHEBI:57705"/>
    </ligand>
</feature>
<accession>E8U701</accession>
<evidence type="ECO:0000256" key="14">
    <source>
        <dbReference type="ARBA" id="ARBA00048247"/>
    </source>
</evidence>
<feature type="region of interest" description="N-acetyltransferase" evidence="17">
    <location>
        <begin position="260"/>
        <end position="486"/>
    </location>
</feature>
<dbReference type="Proteomes" id="UP000008635">
    <property type="component" value="Chromosome"/>
</dbReference>
<evidence type="ECO:0000256" key="1">
    <source>
        <dbReference type="ARBA" id="ARBA00007707"/>
    </source>
</evidence>
<feature type="binding site" evidence="17">
    <location>
        <position position="449"/>
    </location>
    <ligand>
        <name>acetyl-CoA</name>
        <dbReference type="ChEBI" id="CHEBI:57288"/>
    </ligand>
</feature>
<dbReference type="GO" id="GO:0009245">
    <property type="term" value="P:lipid A biosynthetic process"/>
    <property type="evidence" value="ECO:0007669"/>
    <property type="project" value="UniProtKB-UniRule"/>
</dbReference>
<comment type="pathway">
    <text evidence="17">Nucleotide-sugar biosynthesis; UDP-N-acetyl-alpha-D-glucosamine biosynthesis; UDP-N-acetyl-alpha-D-glucosamine from N-acetyl-alpha-D-glucosamine 1-phosphate: step 1/1.</text>
</comment>
<comment type="catalytic activity">
    <reaction evidence="15 17">
        <text>N-acetyl-alpha-D-glucosamine 1-phosphate + UTP + H(+) = UDP-N-acetyl-alpha-D-glucosamine + diphosphate</text>
        <dbReference type="Rhea" id="RHEA:13509"/>
        <dbReference type="ChEBI" id="CHEBI:15378"/>
        <dbReference type="ChEBI" id="CHEBI:33019"/>
        <dbReference type="ChEBI" id="CHEBI:46398"/>
        <dbReference type="ChEBI" id="CHEBI:57705"/>
        <dbReference type="ChEBI" id="CHEBI:57776"/>
        <dbReference type="EC" id="2.7.7.23"/>
    </reaction>
</comment>
<feature type="binding site" evidence="17">
    <location>
        <position position="164"/>
    </location>
    <ligand>
        <name>UDP-N-acetyl-alpha-D-glucosamine</name>
        <dbReference type="ChEBI" id="CHEBI:57705"/>
    </ligand>
</feature>
<comment type="subcellular location">
    <subcellularLocation>
        <location evidence="17">Cytoplasm</location>
    </subcellularLocation>
</comment>
<evidence type="ECO:0000256" key="4">
    <source>
        <dbReference type="ARBA" id="ARBA00022679"/>
    </source>
</evidence>
<evidence type="ECO:0000256" key="6">
    <source>
        <dbReference type="ARBA" id="ARBA00022723"/>
    </source>
</evidence>
<dbReference type="RefSeq" id="WP_013556345.1">
    <property type="nucleotide sequence ID" value="NC_014958.1"/>
</dbReference>
<reference evidence="21" key="2">
    <citation type="submission" date="2011-01" db="EMBL/GenBank/DDBJ databases">
        <title>The complete genome of Deinococcus maricopensis DSM 21211.</title>
        <authorList>
            <consortium name="US DOE Joint Genome Institute (JGI-PGF)"/>
            <person name="Lucas S."/>
            <person name="Copeland A."/>
            <person name="Lapidus A."/>
            <person name="Goodwin L."/>
            <person name="Pitluck S."/>
            <person name="Kyrpides N."/>
            <person name="Mavromatis K."/>
            <person name="Pagani I."/>
            <person name="Ivanova N."/>
            <person name="Ovchinnikova G."/>
            <person name="Zeytun A."/>
            <person name="Detter J.C."/>
            <person name="Han C."/>
            <person name="Land M."/>
            <person name="Hauser L."/>
            <person name="Markowitz V."/>
            <person name="Cheng J.-F."/>
            <person name="Hugenholtz P."/>
            <person name="Woyke T."/>
            <person name="Wu D."/>
            <person name="Pukall R."/>
            <person name="Gehrich-Schroeter G."/>
            <person name="Brambilla E."/>
            <person name="Klenk H.-P."/>
            <person name="Eisen J.A."/>
        </authorList>
    </citation>
    <scope>NUCLEOTIDE SEQUENCE [LARGE SCALE GENOMIC DNA]</scope>
    <source>
        <strain evidence="21">DSM 21211 / LMG 22137 / NRRL B-23946 / LB-34</strain>
    </source>
</reference>
<dbReference type="GO" id="GO:0000287">
    <property type="term" value="F:magnesium ion binding"/>
    <property type="evidence" value="ECO:0007669"/>
    <property type="project" value="UniProtKB-UniRule"/>
</dbReference>
<feature type="binding site" evidence="17">
    <location>
        <position position="236"/>
    </location>
    <ligand>
        <name>UDP-N-acetyl-alpha-D-glucosamine</name>
        <dbReference type="ChEBI" id="CHEBI:57705"/>
    </ligand>
</feature>
<dbReference type="GO" id="GO:0009252">
    <property type="term" value="P:peptidoglycan biosynthetic process"/>
    <property type="evidence" value="ECO:0007669"/>
    <property type="project" value="UniProtKB-UniRule"/>
</dbReference>
<evidence type="ECO:0000256" key="3">
    <source>
        <dbReference type="ARBA" id="ARBA00022490"/>
    </source>
</evidence>
<comment type="pathway">
    <text evidence="17">Bacterial outer membrane biogenesis; LPS lipid A biosynthesis.</text>
</comment>
<evidence type="ECO:0000256" key="10">
    <source>
        <dbReference type="ARBA" id="ARBA00022984"/>
    </source>
</evidence>
<evidence type="ECO:0000256" key="9">
    <source>
        <dbReference type="ARBA" id="ARBA00022960"/>
    </source>
</evidence>
<dbReference type="GO" id="GO:0071555">
    <property type="term" value="P:cell wall organization"/>
    <property type="evidence" value="ECO:0007669"/>
    <property type="project" value="UniProtKB-KW"/>
</dbReference>
<dbReference type="InterPro" id="IPR038009">
    <property type="entry name" value="GlmU_C_LbH"/>
</dbReference>
<comment type="similarity">
    <text evidence="2 17">In the N-terminal section; belongs to the N-acetylglucosamine-1-phosphate uridyltransferase family.</text>
</comment>
<feature type="binding site" evidence="17">
    <location>
        <position position="342"/>
    </location>
    <ligand>
        <name>UDP-N-acetyl-alpha-D-glucosamine</name>
        <dbReference type="ChEBI" id="CHEBI:57705"/>
    </ligand>
</feature>
<feature type="binding site" evidence="17">
    <location>
        <position position="112"/>
    </location>
    <ligand>
        <name>Mg(2+)</name>
        <dbReference type="ChEBI" id="CHEBI:18420"/>
    </ligand>
</feature>
<dbReference type="InterPro" id="IPR056729">
    <property type="entry name" value="GMPPB_C"/>
</dbReference>
<feature type="binding site" evidence="17">
    <location>
        <position position="32"/>
    </location>
    <ligand>
        <name>UDP-N-acetyl-alpha-D-glucosamine</name>
        <dbReference type="ChEBI" id="CHEBI:57705"/>
    </ligand>
</feature>
<dbReference type="EMBL" id="CP002454">
    <property type="protein sequence ID" value="ADV66840.1"/>
    <property type="molecule type" value="Genomic_DNA"/>
</dbReference>
<keyword evidence="13 17" id="KW-0961">Cell wall biogenesis/degradation</keyword>
<proteinExistence type="inferred from homology"/>
<dbReference type="GO" id="GO:0019134">
    <property type="term" value="F:glucosamine-1-phosphate N-acetyltransferase activity"/>
    <property type="evidence" value="ECO:0007669"/>
    <property type="project" value="UniProtKB-UniRule"/>
</dbReference>
<feature type="binding site" evidence="17">
    <location>
        <position position="432"/>
    </location>
    <ligand>
        <name>acetyl-CoA</name>
        <dbReference type="ChEBI" id="CHEBI:57288"/>
    </ligand>
</feature>
<evidence type="ECO:0000256" key="16">
    <source>
        <dbReference type="ARBA" id="ARBA00049628"/>
    </source>
</evidence>
<feature type="binding site" evidence="17">
    <location>
        <position position="236"/>
    </location>
    <ligand>
        <name>Mg(2+)</name>
        <dbReference type="ChEBI" id="CHEBI:18420"/>
    </ligand>
</feature>
<feature type="binding site" evidence="17">
    <location>
        <position position="360"/>
    </location>
    <ligand>
        <name>UDP-N-acetyl-alpha-D-glucosamine</name>
        <dbReference type="ChEBI" id="CHEBI:57705"/>
    </ligand>
</feature>
<feature type="region of interest" description="Pyrophosphorylase" evidence="17">
    <location>
        <begin position="1"/>
        <end position="238"/>
    </location>
</feature>
<feature type="binding site" evidence="17">
    <location>
        <begin position="110"/>
        <end position="112"/>
    </location>
    <ligand>
        <name>UDP-N-acetyl-alpha-D-glucosamine</name>
        <dbReference type="ChEBI" id="CHEBI:57705"/>
    </ligand>
</feature>
<dbReference type="GO" id="GO:0016020">
    <property type="term" value="C:membrane"/>
    <property type="evidence" value="ECO:0007669"/>
    <property type="project" value="GOC"/>
</dbReference>
<feature type="active site" description="Proton acceptor" evidence="17">
    <location>
        <position position="372"/>
    </location>
</feature>
<keyword evidence="10 17" id="KW-0573">Peptidoglycan synthesis</keyword>
<feature type="binding site" evidence="17">
    <location>
        <position position="389"/>
    </location>
    <ligand>
        <name>acetyl-CoA</name>
        <dbReference type="ChEBI" id="CHEBI:57288"/>
    </ligand>
</feature>
<gene>
    <name evidence="17" type="primary">glmU</name>
    <name evidence="20" type="ordered locus">Deima_1188</name>
</gene>
<keyword evidence="11 17" id="KW-0511">Multifunctional enzyme</keyword>
<organism evidence="20 21">
    <name type="scientific">Deinococcus maricopensis (strain DSM 21211 / LMG 22137 / NRRL B-23946 / LB-34)</name>
    <dbReference type="NCBI Taxonomy" id="709986"/>
    <lineage>
        <taxon>Bacteria</taxon>
        <taxon>Thermotogati</taxon>
        <taxon>Deinococcota</taxon>
        <taxon>Deinococci</taxon>
        <taxon>Deinococcales</taxon>
        <taxon>Deinococcaceae</taxon>
        <taxon>Deinococcus</taxon>
    </lineage>
</organism>
<feature type="domain" description="Mannose-1-phosphate guanyltransferase C-terminal" evidence="19">
    <location>
        <begin position="272"/>
        <end position="362"/>
    </location>
</feature>
<name>E8U701_DEIML</name>
<dbReference type="KEGG" id="dmr:Deima_1188"/>
<dbReference type="EC" id="2.7.7.23" evidence="17"/>
<dbReference type="GO" id="GO:0008360">
    <property type="term" value="P:regulation of cell shape"/>
    <property type="evidence" value="ECO:0007669"/>
    <property type="project" value="UniProtKB-KW"/>
</dbReference>
<dbReference type="HOGENOM" id="CLU_029499_15_2_0"/>
<keyword evidence="7 17" id="KW-0677">Repeat</keyword>
<dbReference type="GO" id="GO:0000902">
    <property type="term" value="P:cell morphogenesis"/>
    <property type="evidence" value="ECO:0007669"/>
    <property type="project" value="UniProtKB-UniRule"/>
</dbReference>
<dbReference type="Gene3D" id="2.160.10.10">
    <property type="entry name" value="Hexapeptide repeat proteins"/>
    <property type="match status" value="1"/>
</dbReference>
<evidence type="ECO:0000259" key="18">
    <source>
        <dbReference type="Pfam" id="PF12804"/>
    </source>
</evidence>
<evidence type="ECO:0000256" key="5">
    <source>
        <dbReference type="ARBA" id="ARBA00022695"/>
    </source>
</evidence>
<dbReference type="SUPFAM" id="SSF51161">
    <property type="entry name" value="Trimeric LpxA-like enzymes"/>
    <property type="match status" value="1"/>
</dbReference>
<comment type="function">
    <text evidence="16 17">Catalyzes the last two sequential reactions in the de novo biosynthetic pathway for UDP-N-acetylglucosamine (UDP-GlcNAc). The C-terminal domain catalyzes the transfer of acetyl group from acetyl coenzyme A to glucosamine-1-phosphate (GlcN-1-P) to produce N-acetylglucosamine-1-phosphate (GlcNAc-1-P), which is converted into UDP-GlcNAc by the transfer of uridine 5-monophosphate (from uridine 5-triphosphate), a reaction catalyzed by the N-terminal domain.</text>
</comment>
<dbReference type="UniPathway" id="UPA00113">
    <property type="reaction ID" value="UER00532"/>
</dbReference>
<dbReference type="NCBIfam" id="NF010938">
    <property type="entry name" value="PRK14358.1"/>
    <property type="match status" value="1"/>
</dbReference>
<comment type="pathway">
    <text evidence="17">Nucleotide-sugar biosynthesis; UDP-N-acetyl-alpha-D-glucosamine biosynthesis; N-acetyl-alpha-D-glucosamine 1-phosphate from alpha-D-glucosamine 6-phosphate (route II): step 2/2.</text>
</comment>
<dbReference type="HAMAP" id="MF_01631">
    <property type="entry name" value="GlmU"/>
    <property type="match status" value="1"/>
</dbReference>
<evidence type="ECO:0000256" key="8">
    <source>
        <dbReference type="ARBA" id="ARBA00022842"/>
    </source>
</evidence>
<keyword evidence="3 17" id="KW-0963">Cytoplasm</keyword>
<evidence type="ECO:0000313" key="20">
    <source>
        <dbReference type="EMBL" id="ADV66840.1"/>
    </source>
</evidence>
<dbReference type="PANTHER" id="PTHR43584:SF3">
    <property type="entry name" value="BIFUNCTIONAL PROTEIN GLMU"/>
    <property type="match status" value="1"/>
</dbReference>
<evidence type="ECO:0000256" key="7">
    <source>
        <dbReference type="ARBA" id="ARBA00022737"/>
    </source>
</evidence>
<keyword evidence="9 17" id="KW-0133">Cell shape</keyword>
<dbReference type="Pfam" id="PF12804">
    <property type="entry name" value="NTP_transf_3"/>
    <property type="match status" value="1"/>
</dbReference>
<dbReference type="OrthoDB" id="9775031at2"/>
<keyword evidence="12 17" id="KW-0012">Acyltransferase</keyword>
<reference evidence="20 21" key="1">
    <citation type="journal article" date="2011" name="Stand. Genomic Sci.">
        <title>Complete genome sequence of Deinococcus maricopensis type strain (LB-34).</title>
        <authorList>
            <person name="Pukall R."/>
            <person name="Zeytun A."/>
            <person name="Lucas S."/>
            <person name="Lapidus A."/>
            <person name="Hammon N."/>
            <person name="Deshpande S."/>
            <person name="Nolan M."/>
            <person name="Cheng J.F."/>
            <person name="Pitluck S."/>
            <person name="Liolios K."/>
            <person name="Pagani I."/>
            <person name="Mikhailova N."/>
            <person name="Ivanova N."/>
            <person name="Mavromatis K."/>
            <person name="Pati A."/>
            <person name="Tapia R."/>
            <person name="Han C."/>
            <person name="Goodwin L."/>
            <person name="Chen A."/>
            <person name="Palaniappan K."/>
            <person name="Land M."/>
            <person name="Hauser L."/>
            <person name="Chang Y.J."/>
            <person name="Jeffries C.D."/>
            <person name="Brambilla E.M."/>
            <person name="Rohde M."/>
            <person name="Goker M."/>
            <person name="Detter J.C."/>
            <person name="Woyke T."/>
            <person name="Bristow J."/>
            <person name="Eisen J.A."/>
            <person name="Markowitz V."/>
            <person name="Hugenholtz P."/>
            <person name="Kyrpides N.C."/>
            <person name="Klenk H.P."/>
        </authorList>
    </citation>
    <scope>NUCLEOTIDE SEQUENCE [LARGE SCALE GENOMIC DNA]</scope>
    <source>
        <strain evidence="21">DSM 21211 / LMG 22137 / NRRL B-23946 / LB-34</strain>
    </source>
</reference>
<dbReference type="GO" id="GO:0006048">
    <property type="term" value="P:UDP-N-acetylglucosamine biosynthetic process"/>
    <property type="evidence" value="ECO:0007669"/>
    <property type="project" value="UniProtKB-UniPathway"/>
</dbReference>
<dbReference type="InterPro" id="IPR005882">
    <property type="entry name" value="Bifunctional_GlmU"/>
</dbReference>
<dbReference type="GO" id="GO:0003977">
    <property type="term" value="F:UDP-N-acetylglucosamine diphosphorylase activity"/>
    <property type="evidence" value="ECO:0007669"/>
    <property type="project" value="UniProtKB-UniRule"/>
</dbReference>
<evidence type="ECO:0000256" key="2">
    <source>
        <dbReference type="ARBA" id="ARBA00007947"/>
    </source>
</evidence>
<comment type="cofactor">
    <cofactor evidence="17">
        <name>Mg(2+)</name>
        <dbReference type="ChEBI" id="CHEBI:18420"/>
    </cofactor>
    <text evidence="17">Binds 1 Mg(2+) ion per subunit.</text>
</comment>